<proteinExistence type="predicted"/>
<sequence length="138" mass="16004">MVKATDSEKALAFAKRYIMLRMDRVAKIPGIQSGIQYQPLARIYAQFLQTRELSENDVNHIINLEKSQATPEIYRSNNLLDVYTAHVQLQRFIKRTSPGGYRDFLISVRDNSLLKWLTLSQAQIKKAKLKLHPRAFEI</sequence>
<accession>A0ABY6WCJ9</accession>
<reference evidence="1 2" key="1">
    <citation type="submission" date="2019-08" db="EMBL/GenBank/DDBJ databases">
        <authorList>
            <person name="Peeters C."/>
        </authorList>
    </citation>
    <scope>NUCLEOTIDE SEQUENCE [LARGE SCALE GENOMIC DNA]</scope>
    <source>
        <strain evidence="1 2">LMG 20602</strain>
    </source>
</reference>
<gene>
    <name evidence="1" type="ORF">PCA20602_05087</name>
</gene>
<name>A0ABY6WCJ9_9BURK</name>
<evidence type="ECO:0000313" key="1">
    <source>
        <dbReference type="EMBL" id="VVE56256.1"/>
    </source>
</evidence>
<keyword evidence="2" id="KW-1185">Reference proteome</keyword>
<evidence type="ECO:0000313" key="2">
    <source>
        <dbReference type="Proteomes" id="UP000366065"/>
    </source>
</evidence>
<comment type="caution">
    <text evidence="1">The sequence shown here is derived from an EMBL/GenBank/DDBJ whole genome shotgun (WGS) entry which is preliminary data.</text>
</comment>
<dbReference type="EMBL" id="CABPRV010000020">
    <property type="protein sequence ID" value="VVE56256.1"/>
    <property type="molecule type" value="Genomic_DNA"/>
</dbReference>
<organism evidence="1 2">
    <name type="scientific">Pandoraea capi</name>
    <dbReference type="NCBI Taxonomy" id="2508286"/>
    <lineage>
        <taxon>Bacteria</taxon>
        <taxon>Pseudomonadati</taxon>
        <taxon>Pseudomonadota</taxon>
        <taxon>Betaproteobacteria</taxon>
        <taxon>Burkholderiales</taxon>
        <taxon>Burkholderiaceae</taxon>
        <taxon>Pandoraea</taxon>
    </lineage>
</organism>
<protein>
    <submittedName>
        <fullName evidence="1">Uncharacterized protein</fullName>
    </submittedName>
</protein>
<dbReference type="Proteomes" id="UP000366065">
    <property type="component" value="Unassembled WGS sequence"/>
</dbReference>